<accession>A0A4Y2GMU1</accession>
<dbReference type="Proteomes" id="UP000499080">
    <property type="component" value="Unassembled WGS sequence"/>
</dbReference>
<protein>
    <submittedName>
        <fullName evidence="1">Uncharacterized protein</fullName>
    </submittedName>
</protein>
<reference evidence="1 2" key="1">
    <citation type="journal article" date="2019" name="Sci. Rep.">
        <title>Orb-weaving spider Araneus ventricosus genome elucidates the spidroin gene catalogue.</title>
        <authorList>
            <person name="Kono N."/>
            <person name="Nakamura H."/>
            <person name="Ohtoshi R."/>
            <person name="Moran D.A.P."/>
            <person name="Shinohara A."/>
            <person name="Yoshida Y."/>
            <person name="Fujiwara M."/>
            <person name="Mori M."/>
            <person name="Tomita M."/>
            <person name="Arakawa K."/>
        </authorList>
    </citation>
    <scope>NUCLEOTIDE SEQUENCE [LARGE SCALE GENOMIC DNA]</scope>
</reference>
<keyword evidence="2" id="KW-1185">Reference proteome</keyword>
<evidence type="ECO:0000313" key="1">
    <source>
        <dbReference type="EMBL" id="GBM54863.1"/>
    </source>
</evidence>
<sequence length="152" mass="16897">MNRIDDHGLQTPPIDGASCAVALRNLCQMVAALVDTWSGTEVQSVISHGNGVQYKMSSYLISTPECSVRACREGEGRHALGFGTLVKWRESIIFTPRESDPLNFPSSFGRVPVDSSLLEGQDDRCRWQRDKRTPDQEQRGPVTVTSISVRYL</sequence>
<proteinExistence type="predicted"/>
<name>A0A4Y2GMU1_ARAVE</name>
<evidence type="ECO:0000313" key="2">
    <source>
        <dbReference type="Proteomes" id="UP000499080"/>
    </source>
</evidence>
<gene>
    <name evidence="1" type="ORF">AVEN_3848_1</name>
</gene>
<dbReference type="EMBL" id="BGPR01001476">
    <property type="protein sequence ID" value="GBM54863.1"/>
    <property type="molecule type" value="Genomic_DNA"/>
</dbReference>
<comment type="caution">
    <text evidence="1">The sequence shown here is derived from an EMBL/GenBank/DDBJ whole genome shotgun (WGS) entry which is preliminary data.</text>
</comment>
<organism evidence="1 2">
    <name type="scientific">Araneus ventricosus</name>
    <name type="common">Orbweaver spider</name>
    <name type="synonym">Epeira ventricosa</name>
    <dbReference type="NCBI Taxonomy" id="182803"/>
    <lineage>
        <taxon>Eukaryota</taxon>
        <taxon>Metazoa</taxon>
        <taxon>Ecdysozoa</taxon>
        <taxon>Arthropoda</taxon>
        <taxon>Chelicerata</taxon>
        <taxon>Arachnida</taxon>
        <taxon>Araneae</taxon>
        <taxon>Araneomorphae</taxon>
        <taxon>Entelegynae</taxon>
        <taxon>Araneoidea</taxon>
        <taxon>Araneidae</taxon>
        <taxon>Araneus</taxon>
    </lineage>
</organism>
<dbReference type="AlphaFoldDB" id="A0A4Y2GMU1"/>